<proteinExistence type="predicted"/>
<dbReference type="AlphaFoldDB" id="A0A1F5X5U1"/>
<name>A0A1F5X5U1_9BACT</name>
<comment type="caution">
    <text evidence="1">The sequence shown here is derived from an EMBL/GenBank/DDBJ whole genome shotgun (WGS) entry which is preliminary data.</text>
</comment>
<evidence type="ECO:0000313" key="2">
    <source>
        <dbReference type="Proteomes" id="UP000178684"/>
    </source>
</evidence>
<reference evidence="1 2" key="1">
    <citation type="journal article" date="2016" name="Nat. Commun.">
        <title>Thousands of microbial genomes shed light on interconnected biogeochemical processes in an aquifer system.</title>
        <authorList>
            <person name="Anantharaman K."/>
            <person name="Brown C.T."/>
            <person name="Hug L.A."/>
            <person name="Sharon I."/>
            <person name="Castelle C.J."/>
            <person name="Probst A.J."/>
            <person name="Thomas B.C."/>
            <person name="Singh A."/>
            <person name="Wilkins M.J."/>
            <person name="Karaoz U."/>
            <person name="Brodie E.L."/>
            <person name="Williams K.H."/>
            <person name="Hubbard S.S."/>
            <person name="Banfield J.F."/>
        </authorList>
    </citation>
    <scope>NUCLEOTIDE SEQUENCE [LARGE SCALE GENOMIC DNA]</scope>
</reference>
<protein>
    <submittedName>
        <fullName evidence="1">Uncharacterized protein</fullName>
    </submittedName>
</protein>
<accession>A0A1F5X5U1</accession>
<dbReference type="EMBL" id="MFIE01000003">
    <property type="protein sequence ID" value="OGF83305.1"/>
    <property type="molecule type" value="Genomic_DNA"/>
</dbReference>
<sequence>MNIGFYAYTVGPAGMLKLIAKAAEAKGHNVVLLKENTQGIVAAEKEKLADCDVVAMGWSSAGIEEELELAEYLTTHGIPIVIVEDVPGSCLRPKAQEFTRRMKLPCVLAMPVGGEDALDFGFGSVEYVGPPPHWGVSYNDMMVNHRSEFKKRIGSEIVELSPEDKIIYVPGTKDPRLVNTLLKNVLATGRAILGSNLVLGFRGHPGEKPDPKKKGDQEKYEQLWAERKQLLEGVSMLESGDANNAQLVRAADIPVFPGGGPTESIVAAYARMSAIYYHDEEVAKGLRALGMLDGKWFVAERGGVYKASGPEDVGVGIRYLLTEEGRKIQREKQEDNFPLPVTWNTAPIFAGVIEALV</sequence>
<organism evidence="1 2">
    <name type="scientific">Candidatus Giovannonibacteria bacterium RIFCSPLOWO2_01_FULL_46_13</name>
    <dbReference type="NCBI Taxonomy" id="1798352"/>
    <lineage>
        <taxon>Bacteria</taxon>
        <taxon>Candidatus Giovannoniibacteriota</taxon>
    </lineage>
</organism>
<dbReference type="Proteomes" id="UP000178684">
    <property type="component" value="Unassembled WGS sequence"/>
</dbReference>
<evidence type="ECO:0000313" key="1">
    <source>
        <dbReference type="EMBL" id="OGF83305.1"/>
    </source>
</evidence>
<gene>
    <name evidence="1" type="ORF">A3B18_01500</name>
</gene>